<keyword evidence="3" id="KW-1185">Reference proteome</keyword>
<comment type="caution">
    <text evidence="2">The sequence shown here is derived from an EMBL/GenBank/DDBJ whole genome shotgun (WGS) entry which is preliminary data.</text>
</comment>
<dbReference type="InterPro" id="IPR042301">
    <property type="entry name" value="GH115_sf"/>
</dbReference>
<dbReference type="GO" id="GO:0016787">
    <property type="term" value="F:hydrolase activity"/>
    <property type="evidence" value="ECO:0007669"/>
    <property type="project" value="UniProtKB-KW"/>
</dbReference>
<evidence type="ECO:0000313" key="2">
    <source>
        <dbReference type="EMBL" id="MFB9770710.1"/>
    </source>
</evidence>
<reference evidence="2 3" key="1">
    <citation type="submission" date="2024-09" db="EMBL/GenBank/DDBJ databases">
        <authorList>
            <person name="Sun Q."/>
            <person name="Mori K."/>
        </authorList>
    </citation>
    <scope>NUCLEOTIDE SEQUENCE [LARGE SCALE GENOMIC DNA]</scope>
    <source>
        <strain evidence="2 3">TBRC 4576</strain>
    </source>
</reference>
<dbReference type="InterPro" id="IPR031924">
    <property type="entry name" value="GH115"/>
</dbReference>
<dbReference type="Proteomes" id="UP001589691">
    <property type="component" value="Unassembled WGS sequence"/>
</dbReference>
<sequence>MSNQFIVSKSTQVTADLSNPVLRNASRILRRDLAATVTALGEANQIQLVLDSQLPASEQFKITRVAPQQLQISSGTARGVMYGALAFSRQVLHVDDFWFWLDTLPQPVPTITVPTLAQLQLPAFRVKYRGWFVNDEVLLKHWDYQESNTNVWLLVYETLLRCGGNLIIPGTDKTAHENTVTAAEMGLILTHHHAEPLGAQMFSRAYPDLDASYQKYPELFQGLWRDAIAAQKDHAVIWTLGFRGQGDRPFWLDDDQHYSLADRGRIISDVIKTQYRLVKAAQPEATCAINIYGELTALSQQGLLDIPADVIQIWADNGYGRMLSRRQGDDDPRTDVLSGGRPDRSQGIYYHVAFHDLQASNFLGLLQIDPHTVAAELEKVHQAGMDDFVMCNTGNIKPNVLFIRLMAQSWRADFHVQSEAQILKDYVAHYYQTAHAPIARLYHDYFAAALAYGPFADQKAGDEFYPYTLRKLVATWLTGRKQLPEMGWLTGDQEFAAQLDHIEKLIRGAIQPWCALAQNVQQTQATLPGADKRRLYNDLWLSVAVHVYPLKALKLVINAIRNCDSATDRGRLCAFVQADAAYRNLQRVPGLWQANPQPKWAHFYDNDCYNNLVSAADVTATLRAHIRLIGDGPDLDQWERQYLMAPRDAKIMLLSNTHRAYNDGELATRLRGRYDWLDAAATLD</sequence>
<dbReference type="Pfam" id="PF15979">
    <property type="entry name" value="Glyco_hydro_115"/>
    <property type="match status" value="1"/>
</dbReference>
<dbReference type="RefSeq" id="WP_137643786.1">
    <property type="nucleotide sequence ID" value="NZ_BJEA01000030.1"/>
</dbReference>
<name>A0ABV5WY18_9LACO</name>
<keyword evidence="1 2" id="KW-0378">Hydrolase</keyword>
<gene>
    <name evidence="2" type="ORF">ACFFLI_12675</name>
</gene>
<evidence type="ECO:0000256" key="1">
    <source>
        <dbReference type="ARBA" id="ARBA00022801"/>
    </source>
</evidence>
<protein>
    <submittedName>
        <fullName evidence="2">Glycosyl hydrolase 115 family protein</fullName>
    </submittedName>
</protein>
<accession>A0ABV5WY18</accession>
<dbReference type="SUPFAM" id="SSF55545">
    <property type="entry name" value="beta-N-acetylhexosaminidase-like domain"/>
    <property type="match status" value="1"/>
</dbReference>
<organism evidence="2 3">
    <name type="scientific">Lactiplantibacillus modestisalitolerans</name>
    <dbReference type="NCBI Taxonomy" id="1457219"/>
    <lineage>
        <taxon>Bacteria</taxon>
        <taxon>Bacillati</taxon>
        <taxon>Bacillota</taxon>
        <taxon>Bacilli</taxon>
        <taxon>Lactobacillales</taxon>
        <taxon>Lactobacillaceae</taxon>
        <taxon>Lactiplantibacillus</taxon>
    </lineage>
</organism>
<dbReference type="PANTHER" id="PTHR37842:SF2">
    <property type="entry name" value="GYLCOSYL HYDROLASE 115 C-TERMINAL DOMAIN-CONTAINING PROTEIN"/>
    <property type="match status" value="1"/>
</dbReference>
<dbReference type="InterPro" id="IPR029018">
    <property type="entry name" value="Hex-like_dom2"/>
</dbReference>
<dbReference type="Gene3D" id="3.20.20.520">
    <property type="entry name" value="Glycosyl hydrolase family 115"/>
    <property type="match status" value="1"/>
</dbReference>
<dbReference type="PANTHER" id="PTHR37842">
    <property type="match status" value="1"/>
</dbReference>
<proteinExistence type="predicted"/>
<dbReference type="EMBL" id="JBHLZY010000029">
    <property type="protein sequence ID" value="MFB9770710.1"/>
    <property type="molecule type" value="Genomic_DNA"/>
</dbReference>
<dbReference type="Gene3D" id="3.30.379.10">
    <property type="entry name" value="Chitobiase/beta-hexosaminidase domain 2-like"/>
    <property type="match status" value="1"/>
</dbReference>
<evidence type="ECO:0000313" key="3">
    <source>
        <dbReference type="Proteomes" id="UP001589691"/>
    </source>
</evidence>